<evidence type="ECO:0000313" key="2">
    <source>
        <dbReference type="Proteomes" id="UP000225766"/>
    </source>
</evidence>
<reference evidence="1 2" key="1">
    <citation type="submission" date="2017-09" db="EMBL/GenBank/DDBJ databases">
        <title>Large-scale bioinformatics analysis of Bacillus genomes uncovers conserved roles of natural products in bacterial physiology.</title>
        <authorList>
            <consortium name="Agbiome Team Llc"/>
            <person name="Bleich R.M."/>
            <person name="Grubbs K.J."/>
            <person name="Santa Maria K.C."/>
            <person name="Allen S.E."/>
            <person name="Farag S."/>
            <person name="Shank E.A."/>
            <person name="Bowers A."/>
        </authorList>
    </citation>
    <scope>NUCLEOTIDE SEQUENCE [LARGE SCALE GENOMIC DNA]</scope>
    <source>
        <strain evidence="1 2">AFS040105</strain>
    </source>
</reference>
<proteinExistence type="predicted"/>
<comment type="caution">
    <text evidence="1">The sequence shown here is derived from an EMBL/GenBank/DDBJ whole genome shotgun (WGS) entry which is preliminary data.</text>
</comment>
<dbReference type="AlphaFoldDB" id="A0A2C1L4S9"/>
<accession>A0A2C1L4S9</accession>
<evidence type="ECO:0000313" key="1">
    <source>
        <dbReference type="EMBL" id="PGT99865.1"/>
    </source>
</evidence>
<sequence>MIMKSFLYNHHGLIRVYVMYLKCIKTFRQIDIELEKSVNIPMNTTWDYAIDLLYEALPELCNDRAIKNVFEYIQFSSLYDWIVDNNELPPYELGLKEFVSDAIDAIAIHEVNKEATKEALDVSEVSFDDMDEEMLMHYQTQWYLTFVSPYLKKEDIEEILTEIYFQAAVLVENENADEQAFMIEYLDNAYAAYSIEEWVVMYLLLIGKLSVLIEERKHNKRGNRT</sequence>
<gene>
    <name evidence="1" type="ORF">COD19_18205</name>
</gene>
<organism evidence="1 2">
    <name type="scientific">Bacillus cereus</name>
    <dbReference type="NCBI Taxonomy" id="1396"/>
    <lineage>
        <taxon>Bacteria</taxon>
        <taxon>Bacillati</taxon>
        <taxon>Bacillota</taxon>
        <taxon>Bacilli</taxon>
        <taxon>Bacillales</taxon>
        <taxon>Bacillaceae</taxon>
        <taxon>Bacillus</taxon>
        <taxon>Bacillus cereus group</taxon>
    </lineage>
</organism>
<protein>
    <submittedName>
        <fullName evidence="1">Uncharacterized protein</fullName>
    </submittedName>
</protein>
<name>A0A2C1L4S9_BACCE</name>
<dbReference type="Proteomes" id="UP000225766">
    <property type="component" value="Unassembled WGS sequence"/>
</dbReference>
<dbReference type="EMBL" id="NUMG01000025">
    <property type="protein sequence ID" value="PGT99865.1"/>
    <property type="molecule type" value="Genomic_DNA"/>
</dbReference>